<sequence>MKEMERFLFKSMSLIQVLITLYSMNTNVGYLLGA</sequence>
<protein>
    <submittedName>
        <fullName evidence="1">Uncharacterized protein</fullName>
    </submittedName>
</protein>
<name>A0A3P6AI31_BRAOL</name>
<gene>
    <name evidence="1" type="ORF">BOLC3T14777H</name>
</gene>
<proteinExistence type="predicted"/>
<reference evidence="1" key="1">
    <citation type="submission" date="2018-11" db="EMBL/GenBank/DDBJ databases">
        <authorList>
            <consortium name="Genoscope - CEA"/>
            <person name="William W."/>
        </authorList>
    </citation>
    <scope>NUCLEOTIDE SEQUENCE</scope>
</reference>
<organism evidence="1">
    <name type="scientific">Brassica oleracea</name>
    <name type="common">Wild cabbage</name>
    <dbReference type="NCBI Taxonomy" id="3712"/>
    <lineage>
        <taxon>Eukaryota</taxon>
        <taxon>Viridiplantae</taxon>
        <taxon>Streptophyta</taxon>
        <taxon>Embryophyta</taxon>
        <taxon>Tracheophyta</taxon>
        <taxon>Spermatophyta</taxon>
        <taxon>Magnoliopsida</taxon>
        <taxon>eudicotyledons</taxon>
        <taxon>Gunneridae</taxon>
        <taxon>Pentapetalae</taxon>
        <taxon>rosids</taxon>
        <taxon>malvids</taxon>
        <taxon>Brassicales</taxon>
        <taxon>Brassicaceae</taxon>
        <taxon>Brassiceae</taxon>
        <taxon>Brassica</taxon>
    </lineage>
</organism>
<evidence type="ECO:0000313" key="1">
    <source>
        <dbReference type="EMBL" id="VDC89305.1"/>
    </source>
</evidence>
<dbReference type="EMBL" id="LR031872">
    <property type="protein sequence ID" value="VDC89305.1"/>
    <property type="molecule type" value="Genomic_DNA"/>
</dbReference>
<accession>A0A3P6AI31</accession>
<dbReference type="AlphaFoldDB" id="A0A3P6AI31"/>